<dbReference type="PROSITE" id="PS51186">
    <property type="entry name" value="GNAT"/>
    <property type="match status" value="1"/>
</dbReference>
<dbReference type="RefSeq" id="WP_108153100.1">
    <property type="nucleotide sequence ID" value="NZ_CP026304.1"/>
</dbReference>
<organism evidence="2 3">
    <name type="scientific">Streptomyces lunaelactis</name>
    <dbReference type="NCBI Taxonomy" id="1535768"/>
    <lineage>
        <taxon>Bacteria</taxon>
        <taxon>Bacillati</taxon>
        <taxon>Actinomycetota</taxon>
        <taxon>Actinomycetes</taxon>
        <taxon>Kitasatosporales</taxon>
        <taxon>Streptomycetaceae</taxon>
        <taxon>Streptomyces</taxon>
    </lineage>
</organism>
<dbReference type="Gene3D" id="3.40.630.30">
    <property type="match status" value="1"/>
</dbReference>
<reference evidence="2 3" key="1">
    <citation type="submission" date="2018-01" db="EMBL/GenBank/DDBJ databases">
        <title>Complete genome sequence of Streptomyces lunaelactis MM109T, a Ferroverdin A producer isolated from cave moonmilk deposits.</title>
        <authorList>
            <person name="Naome A."/>
            <person name="Martinet L."/>
            <person name="Maciejewska M."/>
            <person name="Anderssen S."/>
            <person name="Adam D."/>
            <person name="Tenconi E."/>
            <person name="Deflandre B."/>
            <person name="Arguelles-Arias A."/>
            <person name="Calusinska M."/>
            <person name="Copieters W."/>
            <person name="Karim L."/>
            <person name="Hanikenne M."/>
            <person name="Baurain D."/>
            <person name="van Wezel G."/>
            <person name="Smargiasso N."/>
            <person name="de Pauw E."/>
            <person name="Delfosse P."/>
            <person name="Rigali S."/>
        </authorList>
    </citation>
    <scope>NUCLEOTIDE SEQUENCE [LARGE SCALE GENOMIC DNA]</scope>
    <source>
        <strain evidence="2 3">MM109</strain>
    </source>
</reference>
<accession>A0A2R4T9L2</accession>
<evidence type="ECO:0000259" key="1">
    <source>
        <dbReference type="PROSITE" id="PS51186"/>
    </source>
</evidence>
<dbReference type="EMBL" id="CP026304">
    <property type="protein sequence ID" value="AVZ75812.1"/>
    <property type="molecule type" value="Genomic_DNA"/>
</dbReference>
<feature type="domain" description="N-acetyltransferase" evidence="1">
    <location>
        <begin position="7"/>
        <end position="181"/>
    </location>
</feature>
<evidence type="ECO:0000313" key="2">
    <source>
        <dbReference type="EMBL" id="AVZ75812.1"/>
    </source>
</evidence>
<keyword evidence="3" id="KW-1185">Reference proteome</keyword>
<evidence type="ECO:0000313" key="3">
    <source>
        <dbReference type="Proteomes" id="UP000244201"/>
    </source>
</evidence>
<gene>
    <name evidence="2" type="ORF">SLUN_30010</name>
</gene>
<name>A0A2R4T9L2_9ACTN</name>
<dbReference type="GO" id="GO:0016747">
    <property type="term" value="F:acyltransferase activity, transferring groups other than amino-acyl groups"/>
    <property type="evidence" value="ECO:0007669"/>
    <property type="project" value="InterPro"/>
</dbReference>
<keyword evidence="2" id="KW-0808">Transferase</keyword>
<protein>
    <submittedName>
        <fullName evidence="2">GNAT family N-acetyltransferase</fullName>
    </submittedName>
</protein>
<dbReference type="SUPFAM" id="SSF55729">
    <property type="entry name" value="Acyl-CoA N-acyltransferases (Nat)"/>
    <property type="match status" value="1"/>
</dbReference>
<proteinExistence type="predicted"/>
<dbReference type="Proteomes" id="UP000244201">
    <property type="component" value="Chromosome"/>
</dbReference>
<dbReference type="InterPro" id="IPR000182">
    <property type="entry name" value="GNAT_dom"/>
</dbReference>
<dbReference type="KEGG" id="slk:SLUN_30010"/>
<dbReference type="OrthoDB" id="4536199at2"/>
<dbReference type="AlphaFoldDB" id="A0A2R4T9L2"/>
<sequence>MTTAQAVTLRTVSQLAPVRDDLIAVYSDVRAELLHLPNYAVAAFAERLDRHGSDHGWAAVLAYADNGEPVGYAYSNVVHSENRWWKRIAPAPAAQYTEQPTVALKELGVCVPWRKTGTSVRLHEALLAHHVAEPYVSLMVNPAAGEGKVQRLYESWGYRSIGTSQPTPDSPVLTAMVRRLPPGE</sequence>
<dbReference type="InterPro" id="IPR016181">
    <property type="entry name" value="Acyl_CoA_acyltransferase"/>
</dbReference>
<dbReference type="GeneID" id="55659487"/>